<dbReference type="GO" id="GO:0051707">
    <property type="term" value="P:response to other organism"/>
    <property type="evidence" value="ECO:0007669"/>
    <property type="project" value="UniProtKB-ARBA"/>
</dbReference>
<feature type="domain" description="Terpene synthase N-terminal" evidence="5">
    <location>
        <begin position="29"/>
        <end position="209"/>
    </location>
</feature>
<proteinExistence type="predicted"/>
<organism evidence="7 8">
    <name type="scientific">Cajanus cajan</name>
    <name type="common">Pigeon pea</name>
    <name type="synonym">Cajanus indicus</name>
    <dbReference type="NCBI Taxonomy" id="3821"/>
    <lineage>
        <taxon>Eukaryota</taxon>
        <taxon>Viridiplantae</taxon>
        <taxon>Streptophyta</taxon>
        <taxon>Embryophyta</taxon>
        <taxon>Tracheophyta</taxon>
        <taxon>Spermatophyta</taxon>
        <taxon>Magnoliopsida</taxon>
        <taxon>eudicotyledons</taxon>
        <taxon>Gunneridae</taxon>
        <taxon>Pentapetalae</taxon>
        <taxon>rosids</taxon>
        <taxon>fabids</taxon>
        <taxon>Fabales</taxon>
        <taxon>Fabaceae</taxon>
        <taxon>Papilionoideae</taxon>
        <taxon>50 kb inversion clade</taxon>
        <taxon>NPAAA clade</taxon>
        <taxon>indigoferoid/millettioid clade</taxon>
        <taxon>Phaseoleae</taxon>
        <taxon>Cajanus</taxon>
    </lineage>
</organism>
<accession>A0A151UDL8</accession>
<evidence type="ECO:0000313" key="7">
    <source>
        <dbReference type="EMBL" id="KYP77407.1"/>
    </source>
</evidence>
<keyword evidence="4" id="KW-0456">Lyase</keyword>
<dbReference type="EMBL" id="AGCT01021301">
    <property type="protein sequence ID" value="KYP77407.1"/>
    <property type="molecule type" value="Genomic_DNA"/>
</dbReference>
<dbReference type="AlphaFoldDB" id="A0A151UDL8"/>
<keyword evidence="8" id="KW-1185">Reference proteome</keyword>
<dbReference type="FunFam" id="1.50.10.130:FF:000001">
    <property type="entry name" value="Isoprene synthase, chloroplastic"/>
    <property type="match status" value="1"/>
</dbReference>
<dbReference type="InterPro" id="IPR008930">
    <property type="entry name" value="Terpenoid_cyclase/PrenylTrfase"/>
</dbReference>
<dbReference type="OMA" id="YRIDHTK"/>
<keyword evidence="2" id="KW-0479">Metal-binding</keyword>
<dbReference type="SUPFAM" id="SSF48239">
    <property type="entry name" value="Terpenoid cyclases/Protein prenyltransferases"/>
    <property type="match status" value="1"/>
</dbReference>
<dbReference type="InterPro" id="IPR008949">
    <property type="entry name" value="Isoprenoid_synthase_dom_sf"/>
</dbReference>
<dbReference type="InterPro" id="IPR001906">
    <property type="entry name" value="Terpene_synth_N"/>
</dbReference>
<dbReference type="Gene3D" id="1.50.10.130">
    <property type="entry name" value="Terpene synthase, N-terminal domain"/>
    <property type="match status" value="1"/>
</dbReference>
<dbReference type="Gene3D" id="1.10.600.10">
    <property type="entry name" value="Farnesyl Diphosphate Synthase"/>
    <property type="match status" value="1"/>
</dbReference>
<comment type="cofactor">
    <cofactor evidence="1">
        <name>Mg(2+)</name>
        <dbReference type="ChEBI" id="CHEBI:18420"/>
    </cofactor>
</comment>
<reference evidence="7" key="1">
    <citation type="journal article" date="2012" name="Nat. Biotechnol.">
        <title>Draft genome sequence of pigeonpea (Cajanus cajan), an orphan legume crop of resource-poor farmers.</title>
        <authorList>
            <person name="Varshney R.K."/>
            <person name="Chen W."/>
            <person name="Li Y."/>
            <person name="Bharti A.K."/>
            <person name="Saxena R.K."/>
            <person name="Schlueter J.A."/>
            <person name="Donoghue M.T."/>
            <person name="Azam S."/>
            <person name="Fan G."/>
            <person name="Whaley A.M."/>
            <person name="Farmer A.D."/>
            <person name="Sheridan J."/>
            <person name="Iwata A."/>
            <person name="Tuteja R."/>
            <person name="Penmetsa R.V."/>
            <person name="Wu W."/>
            <person name="Upadhyaya H.D."/>
            <person name="Yang S.P."/>
            <person name="Shah T."/>
            <person name="Saxena K.B."/>
            <person name="Michael T."/>
            <person name="McCombie W.R."/>
            <person name="Yang B."/>
            <person name="Zhang G."/>
            <person name="Yang H."/>
            <person name="Wang J."/>
            <person name="Spillane C."/>
            <person name="Cook D.R."/>
            <person name="May G.D."/>
            <person name="Xu X."/>
            <person name="Jackson S.A."/>
        </authorList>
    </citation>
    <scope>NUCLEOTIDE SEQUENCE [LARGE SCALE GENOMIC DNA]</scope>
</reference>
<dbReference type="InterPro" id="IPR050148">
    <property type="entry name" value="Terpene_synthase-like"/>
</dbReference>
<dbReference type="Gramene" id="C.cajan_46877.t">
    <property type="protein sequence ID" value="C.cajan_46877.t"/>
    <property type="gene ID" value="C.cajan_46877"/>
</dbReference>
<dbReference type="STRING" id="3821.A0A151UDL8"/>
<evidence type="ECO:0000256" key="3">
    <source>
        <dbReference type="ARBA" id="ARBA00022842"/>
    </source>
</evidence>
<dbReference type="InterPro" id="IPR036965">
    <property type="entry name" value="Terpene_synth_N_sf"/>
</dbReference>
<name>A0A151UDL8_CAJCA</name>
<evidence type="ECO:0000256" key="1">
    <source>
        <dbReference type="ARBA" id="ARBA00001946"/>
    </source>
</evidence>
<dbReference type="GO" id="GO:0000287">
    <property type="term" value="F:magnesium ion binding"/>
    <property type="evidence" value="ECO:0007669"/>
    <property type="project" value="InterPro"/>
</dbReference>
<gene>
    <name evidence="7" type="ORF">KK1_047325</name>
</gene>
<dbReference type="InterPro" id="IPR005630">
    <property type="entry name" value="Terpene_synthase_metal-bd"/>
</dbReference>
<evidence type="ECO:0000259" key="5">
    <source>
        <dbReference type="Pfam" id="PF01397"/>
    </source>
</evidence>
<dbReference type="Pfam" id="PF03936">
    <property type="entry name" value="Terpene_synth_C"/>
    <property type="match status" value="1"/>
</dbReference>
<comment type="caution">
    <text evidence="7">The sequence shown here is derived from an EMBL/GenBank/DDBJ whole genome shotgun (WGS) entry which is preliminary data.</text>
</comment>
<dbReference type="GO" id="GO:0010333">
    <property type="term" value="F:terpene synthase activity"/>
    <property type="evidence" value="ECO:0007669"/>
    <property type="project" value="InterPro"/>
</dbReference>
<protein>
    <submittedName>
        <fullName evidence="7">Aristolochene synthase</fullName>
    </submittedName>
</protein>
<dbReference type="Pfam" id="PF01397">
    <property type="entry name" value="Terpene_synth"/>
    <property type="match status" value="1"/>
</dbReference>
<feature type="domain" description="Terpene synthase metal-binding" evidence="6">
    <location>
        <begin position="266"/>
        <end position="337"/>
    </location>
</feature>
<evidence type="ECO:0000256" key="2">
    <source>
        <dbReference type="ARBA" id="ARBA00022723"/>
    </source>
</evidence>
<keyword evidence="3" id="KW-0460">Magnesium</keyword>
<evidence type="ECO:0000256" key="4">
    <source>
        <dbReference type="ARBA" id="ARBA00023239"/>
    </source>
</evidence>
<dbReference type="Proteomes" id="UP000075243">
    <property type="component" value="Unassembled WGS sequence"/>
</dbReference>
<sequence>MSIAASALVSTQNAVSDVKRPCANFAPSIWGNTFLQYASESMHQEVDDIMNQQAQILKEEVKMMFQSSNPNIMQKLNFIDSIQRFGISYHFQKEINQALEQIHNTLTKDNTIISEDGNHHFLALLFRLLRQQGYQISSNVFNKFKNEQGNFNETLANDIQGLCSLYEAAHLRIDGDDVLEEAYDFSNTQLMSLANQLSPSLAAQINHYLRQPLNKSVLRFEARYHMTVYEQDSSHNEILLTFAKVDFNILQKMHQKEIGIITKWWKQSNVMKKVPHARDRLVECYLWILAMSYKPEDSNGRMFAGKLSTVITLLDDAYDAYGTVEELELLTEAFKRLMCFANYSIYINCSKGLGFRDY</sequence>
<dbReference type="PANTHER" id="PTHR31225:SF241">
    <property type="entry name" value="TERPENE SYNTHASE FAMILY, METAL-BINDING DOMAIN PROTEIN"/>
    <property type="match status" value="1"/>
</dbReference>
<evidence type="ECO:0000313" key="8">
    <source>
        <dbReference type="Proteomes" id="UP000075243"/>
    </source>
</evidence>
<dbReference type="SUPFAM" id="SSF48576">
    <property type="entry name" value="Terpenoid synthases"/>
    <property type="match status" value="1"/>
</dbReference>
<dbReference type="PANTHER" id="PTHR31225">
    <property type="entry name" value="OS04G0344100 PROTEIN-RELATED"/>
    <property type="match status" value="1"/>
</dbReference>
<dbReference type="GO" id="GO:0016114">
    <property type="term" value="P:terpenoid biosynthetic process"/>
    <property type="evidence" value="ECO:0007669"/>
    <property type="project" value="InterPro"/>
</dbReference>
<evidence type="ECO:0000259" key="6">
    <source>
        <dbReference type="Pfam" id="PF03936"/>
    </source>
</evidence>